<proteinExistence type="inferred from homology"/>
<comment type="caution">
    <text evidence="17">Lacks conserved residue(s) required for the propagation of feature annotation.</text>
</comment>
<dbReference type="PRINTS" id="PR00489">
    <property type="entry name" value="FRIZZLED"/>
</dbReference>
<feature type="compositionally biased region" description="Polar residues" evidence="18">
    <location>
        <begin position="777"/>
        <end position="796"/>
    </location>
</feature>
<evidence type="ECO:0000256" key="12">
    <source>
        <dbReference type="ARBA" id="ARBA00023170"/>
    </source>
</evidence>
<accession>A0A8J1Y0D7</accession>
<dbReference type="GO" id="GO:0005929">
    <property type="term" value="C:cilium"/>
    <property type="evidence" value="ECO:0007669"/>
    <property type="project" value="UniProtKB-SubCell"/>
</dbReference>
<comment type="subcellular location">
    <subcellularLocation>
        <location evidence="2">Cell membrane</location>
        <topology evidence="2">Multi-pass membrane protein</topology>
    </subcellularLocation>
    <subcellularLocation>
        <location evidence="1">Cell projection</location>
        <location evidence="1">Cilium</location>
    </subcellularLocation>
</comment>
<feature type="region of interest" description="Disordered" evidence="18">
    <location>
        <begin position="845"/>
        <end position="890"/>
    </location>
</feature>
<dbReference type="GO" id="GO:0005113">
    <property type="term" value="F:patched binding"/>
    <property type="evidence" value="ECO:0007669"/>
    <property type="project" value="TreeGrafter"/>
</dbReference>
<feature type="chain" id="PRO_5043389175" description="Protein smoothened" evidence="20">
    <location>
        <begin position="27"/>
        <end position="890"/>
    </location>
</feature>
<organism evidence="21 22">
    <name type="scientific">Owenia fusiformis</name>
    <name type="common">Polychaete worm</name>
    <dbReference type="NCBI Taxonomy" id="6347"/>
    <lineage>
        <taxon>Eukaryota</taxon>
        <taxon>Metazoa</taxon>
        <taxon>Spiralia</taxon>
        <taxon>Lophotrochozoa</taxon>
        <taxon>Annelida</taxon>
        <taxon>Polychaeta</taxon>
        <taxon>Sedentaria</taxon>
        <taxon>Canalipalpata</taxon>
        <taxon>Sabellida</taxon>
        <taxon>Oweniida</taxon>
        <taxon>Oweniidae</taxon>
        <taxon>Owenia</taxon>
    </lineage>
</organism>
<dbReference type="GO" id="GO:0071679">
    <property type="term" value="P:commissural neuron axon guidance"/>
    <property type="evidence" value="ECO:0007669"/>
    <property type="project" value="TreeGrafter"/>
</dbReference>
<evidence type="ECO:0000256" key="15">
    <source>
        <dbReference type="ARBA" id="ARBA00023273"/>
    </source>
</evidence>
<evidence type="ECO:0000256" key="17">
    <source>
        <dbReference type="PROSITE-ProRule" id="PRU00090"/>
    </source>
</evidence>
<dbReference type="AlphaFoldDB" id="A0A8J1Y0D7"/>
<feature type="transmembrane region" description="Helical" evidence="19">
    <location>
        <begin position="237"/>
        <end position="254"/>
    </location>
</feature>
<dbReference type="GO" id="GO:0007417">
    <property type="term" value="P:central nervous system development"/>
    <property type="evidence" value="ECO:0007669"/>
    <property type="project" value="TreeGrafter"/>
</dbReference>
<dbReference type="SMART" id="SM00063">
    <property type="entry name" value="FRI"/>
    <property type="match status" value="1"/>
</dbReference>
<dbReference type="PANTHER" id="PTHR11309">
    <property type="entry name" value="FRIZZLED"/>
    <property type="match status" value="1"/>
</dbReference>
<protein>
    <recommendedName>
        <fullName evidence="16">Protein smoothened</fullName>
    </recommendedName>
</protein>
<evidence type="ECO:0000256" key="20">
    <source>
        <dbReference type="SAM" id="SignalP"/>
    </source>
</evidence>
<feature type="region of interest" description="Disordered" evidence="18">
    <location>
        <begin position="623"/>
        <end position="665"/>
    </location>
</feature>
<evidence type="ECO:0000256" key="19">
    <source>
        <dbReference type="SAM" id="Phobius"/>
    </source>
</evidence>
<dbReference type="OrthoDB" id="10064659at2759"/>
<feature type="transmembrane region" description="Helical" evidence="19">
    <location>
        <begin position="203"/>
        <end position="225"/>
    </location>
</feature>
<keyword evidence="11" id="KW-1015">Disulfide bond</keyword>
<dbReference type="SMART" id="SM01330">
    <property type="entry name" value="Frizzled"/>
    <property type="match status" value="1"/>
</dbReference>
<comment type="caution">
    <text evidence="21">The sequence shown here is derived from an EMBL/GenBank/DDBJ whole genome shotgun (WGS) entry which is preliminary data.</text>
</comment>
<keyword evidence="4" id="KW-0217">Developmental protein</keyword>
<dbReference type="GO" id="GO:0007389">
    <property type="term" value="P:pattern specification process"/>
    <property type="evidence" value="ECO:0007669"/>
    <property type="project" value="TreeGrafter"/>
</dbReference>
<keyword evidence="22" id="KW-1185">Reference proteome</keyword>
<keyword evidence="10 19" id="KW-0472">Membrane</keyword>
<evidence type="ECO:0000256" key="18">
    <source>
        <dbReference type="SAM" id="MobiDB-lite"/>
    </source>
</evidence>
<reference evidence="21" key="1">
    <citation type="submission" date="2022-03" db="EMBL/GenBank/DDBJ databases">
        <authorList>
            <person name="Martin C."/>
        </authorList>
    </citation>
    <scope>NUCLEOTIDE SEQUENCE</scope>
</reference>
<dbReference type="InterPro" id="IPR000539">
    <property type="entry name" value="Frizzled/Smoothened_7TM"/>
</dbReference>
<dbReference type="PROSITE" id="PS50038">
    <property type="entry name" value="FZ"/>
    <property type="match status" value="1"/>
</dbReference>
<evidence type="ECO:0000256" key="4">
    <source>
        <dbReference type="ARBA" id="ARBA00022473"/>
    </source>
</evidence>
<keyword evidence="9" id="KW-0297">G-protein coupled receptor</keyword>
<keyword evidence="5" id="KW-1003">Cell membrane</keyword>
<evidence type="ECO:0000256" key="16">
    <source>
        <dbReference type="ARBA" id="ARBA00035037"/>
    </source>
</evidence>
<feature type="transmembrane region" description="Helical" evidence="19">
    <location>
        <begin position="332"/>
        <end position="354"/>
    </location>
</feature>
<dbReference type="PROSITE" id="PS50261">
    <property type="entry name" value="G_PROTEIN_RECEP_F2_4"/>
    <property type="match status" value="1"/>
</dbReference>
<feature type="transmembrane region" description="Helical" evidence="19">
    <location>
        <begin position="491"/>
        <end position="510"/>
    </location>
</feature>
<feature type="compositionally biased region" description="Basic residues" evidence="18">
    <location>
        <begin position="646"/>
        <end position="658"/>
    </location>
</feature>
<evidence type="ECO:0000256" key="11">
    <source>
        <dbReference type="ARBA" id="ARBA00023157"/>
    </source>
</evidence>
<dbReference type="GO" id="GO:0030425">
    <property type="term" value="C:dendrite"/>
    <property type="evidence" value="ECO:0007669"/>
    <property type="project" value="TreeGrafter"/>
</dbReference>
<feature type="compositionally biased region" description="Low complexity" evidence="18">
    <location>
        <begin position="625"/>
        <end position="642"/>
    </location>
</feature>
<dbReference type="GO" id="GO:0004930">
    <property type="term" value="F:G protein-coupled receptor activity"/>
    <property type="evidence" value="ECO:0007669"/>
    <property type="project" value="UniProtKB-KW"/>
</dbReference>
<evidence type="ECO:0000256" key="2">
    <source>
        <dbReference type="ARBA" id="ARBA00004651"/>
    </source>
</evidence>
<evidence type="ECO:0000256" key="5">
    <source>
        <dbReference type="ARBA" id="ARBA00022475"/>
    </source>
</evidence>
<dbReference type="InterPro" id="IPR036790">
    <property type="entry name" value="Frizzled_dom_sf"/>
</dbReference>
<evidence type="ECO:0000313" key="21">
    <source>
        <dbReference type="EMBL" id="CAH1773640.1"/>
    </source>
</evidence>
<keyword evidence="13" id="KW-0325">Glycoprotein</keyword>
<dbReference type="Pfam" id="PF01392">
    <property type="entry name" value="Fz"/>
    <property type="match status" value="1"/>
</dbReference>
<dbReference type="GO" id="GO:0007224">
    <property type="term" value="P:smoothened signaling pathway"/>
    <property type="evidence" value="ECO:0007669"/>
    <property type="project" value="TreeGrafter"/>
</dbReference>
<evidence type="ECO:0000256" key="7">
    <source>
        <dbReference type="ARBA" id="ARBA00022729"/>
    </source>
</evidence>
<dbReference type="EMBL" id="CAIIXF020000001">
    <property type="protein sequence ID" value="CAH1773640.1"/>
    <property type="molecule type" value="Genomic_DNA"/>
</dbReference>
<comment type="similarity">
    <text evidence="3">Belongs to the G-protein coupled receptor Fz/Smo family.</text>
</comment>
<feature type="signal peptide" evidence="20">
    <location>
        <begin position="1"/>
        <end position="26"/>
    </location>
</feature>
<dbReference type="SUPFAM" id="SSF63501">
    <property type="entry name" value="Frizzled cysteine-rich domain"/>
    <property type="match status" value="1"/>
</dbReference>
<evidence type="ECO:0000256" key="13">
    <source>
        <dbReference type="ARBA" id="ARBA00023180"/>
    </source>
</evidence>
<evidence type="ECO:0000256" key="3">
    <source>
        <dbReference type="ARBA" id="ARBA00008077"/>
    </source>
</evidence>
<evidence type="ECO:0000313" key="22">
    <source>
        <dbReference type="Proteomes" id="UP000749559"/>
    </source>
</evidence>
<evidence type="ECO:0000256" key="1">
    <source>
        <dbReference type="ARBA" id="ARBA00004138"/>
    </source>
</evidence>
<keyword evidence="15" id="KW-0966">Cell projection</keyword>
<keyword evidence="6 19" id="KW-0812">Transmembrane</keyword>
<keyword evidence="8 19" id="KW-1133">Transmembrane helix</keyword>
<dbReference type="InterPro" id="IPR015526">
    <property type="entry name" value="Frizzled/SFRP"/>
</dbReference>
<dbReference type="CDD" id="cd15030">
    <property type="entry name" value="7tmF_SMO_homolog"/>
    <property type="match status" value="1"/>
</dbReference>
<gene>
    <name evidence="21" type="ORF">OFUS_LOCUS1212</name>
</gene>
<name>A0A8J1Y0D7_OWEFU</name>
<dbReference type="Gene3D" id="1.10.2000.10">
    <property type="entry name" value="Frizzled cysteine-rich domain"/>
    <property type="match status" value="1"/>
</dbReference>
<dbReference type="Proteomes" id="UP000749559">
    <property type="component" value="Unassembled WGS sequence"/>
</dbReference>
<keyword evidence="7 20" id="KW-0732">Signal</keyword>
<dbReference type="InterPro" id="IPR017981">
    <property type="entry name" value="GPCR_2-like_7TM"/>
</dbReference>
<feature type="region of interest" description="Disordered" evidence="18">
    <location>
        <begin position="775"/>
        <end position="812"/>
    </location>
</feature>
<dbReference type="PROSITE" id="PS51257">
    <property type="entry name" value="PROKAR_LIPOPROTEIN"/>
    <property type="match status" value="1"/>
</dbReference>
<feature type="transmembrane region" description="Helical" evidence="19">
    <location>
        <begin position="288"/>
        <end position="312"/>
    </location>
</feature>
<evidence type="ECO:0000256" key="6">
    <source>
        <dbReference type="ARBA" id="ARBA00022692"/>
    </source>
</evidence>
<dbReference type="FunFam" id="1.20.1070.10:FF:000068">
    <property type="entry name" value="Smoothened, frizzled class receptor"/>
    <property type="match status" value="1"/>
</dbReference>
<feature type="compositionally biased region" description="Basic and acidic residues" evidence="18">
    <location>
        <begin position="857"/>
        <end position="869"/>
    </location>
</feature>
<dbReference type="InterPro" id="IPR035683">
    <property type="entry name" value="SMO_7TM"/>
</dbReference>
<keyword evidence="14" id="KW-0807">Transducer</keyword>
<dbReference type="Pfam" id="PF01534">
    <property type="entry name" value="Frizzled"/>
    <property type="match status" value="1"/>
</dbReference>
<evidence type="ECO:0000256" key="14">
    <source>
        <dbReference type="ARBA" id="ARBA00023224"/>
    </source>
</evidence>
<keyword evidence="12" id="KW-0675">Receptor</keyword>
<feature type="transmembrane region" description="Helical" evidence="19">
    <location>
        <begin position="421"/>
        <end position="448"/>
    </location>
</feature>
<dbReference type="PANTHER" id="PTHR11309:SF35">
    <property type="entry name" value="PROTEIN SMOOTHENED"/>
    <property type="match status" value="1"/>
</dbReference>
<dbReference type="GO" id="GO:0009888">
    <property type="term" value="P:tissue development"/>
    <property type="evidence" value="ECO:0007669"/>
    <property type="project" value="UniProtKB-ARBA"/>
</dbReference>
<evidence type="ECO:0000256" key="10">
    <source>
        <dbReference type="ARBA" id="ARBA00023136"/>
    </source>
</evidence>
<evidence type="ECO:0000256" key="8">
    <source>
        <dbReference type="ARBA" id="ARBA00022989"/>
    </source>
</evidence>
<dbReference type="InterPro" id="IPR020067">
    <property type="entry name" value="Frizzled_dom"/>
</dbReference>
<sequence>MGDYRITDMSEVLFIVLLTLFSCCYGNLNSNCQGNTTSCEPLEYFTCLGIALPYESTSLQFANDSNSQKEVQEKLTLWSGLQNVPQCWAVIQPVLCAVYMPKCNGTTVEMPSQEMCEKIQEPCKIVESTRGWPSFLRCNAPHFVENCATSNPASKLQFNTSATCEKPLVKTSNPDSYYEDVAGCGIQCENPLFTTDEHTSTHIFIAVAATLCVLCTLFALVTFLIDWKNAHKYPAMILFFINACFFIGSIGWLAQFMPGAREDIVCRADGTMRIHEPQIGSGESASCAVIFIIVYFTLMAGIAWFVILAFCWHLTFKALGTPQDVMEGKISYFHIAAWSFPLVLTIICMATSQVDGDSLSGICLVGNLDHKARAGLVLAPVGIVIIIGGIFMSSGLHALCKLRRESPGFISDRATTKIRNTILRLGLFGGFALSFVVITFVVHVYIFVNAAEWEQSFKDYVICEANVVVAKAVSNTTMTCSISSRPSLVAVQMNIFAYFGAGIVMSSWVWTKPTLEAWKRFLGKCFRITSNKPVKLKKHKMVAQAFAQRREMNNGRLSISFHSTHDDPMGMKFDLNSVTSHDMSSAFHANLHKLVRRRGGMIHPVAGTLRRYSDSDVQSLKSFSQQLQARVEQQQEMQQQQEDSNKRKKKKKKKRGKGRVAPLQIPESFLAAHGGLIHSRRRGSNGRRGSNTSVLTNQSAHSIAISVNAGGQLSSDSEAMGSKPQFPQGKRGSKGSVDINHVMGYSMFTASSYVPNMGMHLQDLEQTDNEIEKQCKPKQNTHNQKTAFGRQKNSAGKTKPAKLTVPPAGLPNQIDSASDIESIHPIQGAKMGFVNPAFYPEGTMGALGYGFEQEGDQGGKKREGKDRSKLYPPSVVLEVGQDSDADKSSS</sequence>
<dbReference type="Gene3D" id="1.20.1070.10">
    <property type="entry name" value="Rhodopsin 7-helix transmembrane proteins"/>
    <property type="match status" value="1"/>
</dbReference>
<dbReference type="GO" id="GO:0005886">
    <property type="term" value="C:plasma membrane"/>
    <property type="evidence" value="ECO:0007669"/>
    <property type="project" value="UniProtKB-SubCell"/>
</dbReference>
<feature type="transmembrane region" description="Helical" evidence="19">
    <location>
        <begin position="374"/>
        <end position="400"/>
    </location>
</feature>
<evidence type="ECO:0000256" key="9">
    <source>
        <dbReference type="ARBA" id="ARBA00023040"/>
    </source>
</evidence>
<feature type="region of interest" description="Disordered" evidence="18">
    <location>
        <begin position="711"/>
        <end position="737"/>
    </location>
</feature>